<accession>A0AA88HXW2</accession>
<keyword evidence="2" id="KW-1185">Reference proteome</keyword>
<organism evidence="1 2">
    <name type="scientific">Artemia franciscana</name>
    <name type="common">Brine shrimp</name>
    <name type="synonym">Artemia sanfranciscana</name>
    <dbReference type="NCBI Taxonomy" id="6661"/>
    <lineage>
        <taxon>Eukaryota</taxon>
        <taxon>Metazoa</taxon>
        <taxon>Ecdysozoa</taxon>
        <taxon>Arthropoda</taxon>
        <taxon>Crustacea</taxon>
        <taxon>Branchiopoda</taxon>
        <taxon>Anostraca</taxon>
        <taxon>Artemiidae</taxon>
        <taxon>Artemia</taxon>
    </lineage>
</organism>
<sequence length="136" mass="15316">MAWNSIQTILHSLVQQPQKKIALLCKKTQVLHLCLNNPCHGYHMIDSAGANMPIQSAKNECDLGAIIDNKLKFYSDSQNQAAKAKKVLSLIKCSVTSQMPRVIKKLYTALIHCYLEFGMLVANLHFQCDMEILEKV</sequence>
<evidence type="ECO:0000313" key="2">
    <source>
        <dbReference type="Proteomes" id="UP001187531"/>
    </source>
</evidence>
<proteinExistence type="predicted"/>
<protein>
    <submittedName>
        <fullName evidence="1">Uncharacterized protein</fullName>
    </submittedName>
</protein>
<dbReference type="AlphaFoldDB" id="A0AA88HXW2"/>
<gene>
    <name evidence="1" type="ORF">QYM36_010701</name>
</gene>
<comment type="caution">
    <text evidence="1">The sequence shown here is derived from an EMBL/GenBank/DDBJ whole genome shotgun (WGS) entry which is preliminary data.</text>
</comment>
<evidence type="ECO:0000313" key="1">
    <source>
        <dbReference type="EMBL" id="KAK2716211.1"/>
    </source>
</evidence>
<name>A0AA88HXW2_ARTSF</name>
<reference evidence="1" key="1">
    <citation type="submission" date="2023-07" db="EMBL/GenBank/DDBJ databases">
        <title>Chromosome-level genome assembly of Artemia franciscana.</title>
        <authorList>
            <person name="Jo E."/>
        </authorList>
    </citation>
    <scope>NUCLEOTIDE SEQUENCE</scope>
    <source>
        <tissue evidence="1">Whole body</tissue>
    </source>
</reference>
<dbReference type="EMBL" id="JAVRJZ010000012">
    <property type="protein sequence ID" value="KAK2716211.1"/>
    <property type="molecule type" value="Genomic_DNA"/>
</dbReference>
<dbReference type="Proteomes" id="UP001187531">
    <property type="component" value="Unassembled WGS sequence"/>
</dbReference>